<evidence type="ECO:0000256" key="11">
    <source>
        <dbReference type="SAM" id="Phobius"/>
    </source>
</evidence>
<reference evidence="13 14" key="1">
    <citation type="submission" date="2023-09" db="EMBL/GenBank/DDBJ databases">
        <authorList>
            <person name="Rey-Velasco X."/>
        </authorList>
    </citation>
    <scope>NUCLEOTIDE SEQUENCE [LARGE SCALE GENOMIC DNA]</scope>
    <source>
        <strain evidence="13 14">F394</strain>
    </source>
</reference>
<dbReference type="InterPro" id="IPR008915">
    <property type="entry name" value="Peptidase_M50"/>
</dbReference>
<feature type="transmembrane region" description="Helical" evidence="11">
    <location>
        <begin position="249"/>
        <end position="271"/>
    </location>
</feature>
<feature type="transmembrane region" description="Helical" evidence="11">
    <location>
        <begin position="292"/>
        <end position="311"/>
    </location>
</feature>
<dbReference type="PANTHER" id="PTHR31412:SF0">
    <property type="entry name" value="ZINC METALLOPROTEASE EGY1, CHLOROPLASTIC-RELATED"/>
    <property type="match status" value="1"/>
</dbReference>
<evidence type="ECO:0000259" key="12">
    <source>
        <dbReference type="Pfam" id="PF02163"/>
    </source>
</evidence>
<keyword evidence="9 11" id="KW-0472">Membrane</keyword>
<keyword evidence="6" id="KW-0378">Hydrolase</keyword>
<evidence type="ECO:0000256" key="7">
    <source>
        <dbReference type="ARBA" id="ARBA00022946"/>
    </source>
</evidence>
<evidence type="ECO:0000256" key="1">
    <source>
        <dbReference type="ARBA" id="ARBA00001947"/>
    </source>
</evidence>
<evidence type="ECO:0000256" key="8">
    <source>
        <dbReference type="ARBA" id="ARBA00022989"/>
    </source>
</evidence>
<feature type="transmembrane region" description="Helical" evidence="11">
    <location>
        <begin position="98"/>
        <end position="118"/>
    </location>
</feature>
<dbReference type="Pfam" id="PF02163">
    <property type="entry name" value="Peptidase_M50"/>
    <property type="match status" value="1"/>
</dbReference>
<evidence type="ECO:0000313" key="14">
    <source>
        <dbReference type="Proteomes" id="UP001267426"/>
    </source>
</evidence>
<accession>A0ABU3BS39</accession>
<comment type="similarity">
    <text evidence="3">Belongs to the peptidase M50B family.</text>
</comment>
<feature type="transmembrane region" description="Helical" evidence="11">
    <location>
        <begin position="317"/>
        <end position="335"/>
    </location>
</feature>
<organism evidence="13 14">
    <name type="scientific">Rubrivirga litoralis</name>
    <dbReference type="NCBI Taxonomy" id="3075598"/>
    <lineage>
        <taxon>Bacteria</taxon>
        <taxon>Pseudomonadati</taxon>
        <taxon>Rhodothermota</taxon>
        <taxon>Rhodothermia</taxon>
        <taxon>Rhodothermales</taxon>
        <taxon>Rubricoccaceae</taxon>
        <taxon>Rubrivirga</taxon>
    </lineage>
</organism>
<feature type="transmembrane region" description="Helical" evidence="11">
    <location>
        <begin position="342"/>
        <end position="360"/>
    </location>
</feature>
<dbReference type="GO" id="GO:0008233">
    <property type="term" value="F:peptidase activity"/>
    <property type="evidence" value="ECO:0007669"/>
    <property type="project" value="UniProtKB-KW"/>
</dbReference>
<keyword evidence="14" id="KW-1185">Reference proteome</keyword>
<protein>
    <submittedName>
        <fullName evidence="13">Site-2 protease family protein</fullName>
    </submittedName>
</protein>
<evidence type="ECO:0000256" key="10">
    <source>
        <dbReference type="SAM" id="MobiDB-lite"/>
    </source>
</evidence>
<keyword evidence="4 13" id="KW-0645">Protease</keyword>
<feature type="region of interest" description="Disordered" evidence="10">
    <location>
        <begin position="1"/>
        <end position="30"/>
    </location>
</feature>
<proteinExistence type="inferred from homology"/>
<name>A0ABU3BS39_9BACT</name>
<feature type="transmembrane region" description="Helical" evidence="11">
    <location>
        <begin position="366"/>
        <end position="383"/>
    </location>
</feature>
<gene>
    <name evidence="13" type="ORF">RM540_10160</name>
</gene>
<evidence type="ECO:0000256" key="2">
    <source>
        <dbReference type="ARBA" id="ARBA00004141"/>
    </source>
</evidence>
<evidence type="ECO:0000256" key="6">
    <source>
        <dbReference type="ARBA" id="ARBA00022801"/>
    </source>
</evidence>
<comment type="subcellular location">
    <subcellularLocation>
        <location evidence="2">Membrane</location>
        <topology evidence="2">Multi-pass membrane protein</topology>
    </subcellularLocation>
</comment>
<dbReference type="EMBL" id="JAVRHT010000021">
    <property type="protein sequence ID" value="MDT0632107.1"/>
    <property type="molecule type" value="Genomic_DNA"/>
</dbReference>
<evidence type="ECO:0000256" key="5">
    <source>
        <dbReference type="ARBA" id="ARBA00022692"/>
    </source>
</evidence>
<keyword evidence="7" id="KW-0809">Transit peptide</keyword>
<sequence>MPDPPRPRVSDRTAGGGHREAGAESVLTDYTPPAAEPARDRLWVHALLFALTFASMVWAGGALVGRAMLWPTEPAAWPFLDATGLSLLGDPDFVRDGLFYAVPFLLFLTVHEFGHYIAARVVKTRVSLPYYIPIPLLGSLGTFGAVIRIKEPLRRTRQLFDIGAAGPLAGFVVAVGVLVAAVYALPPAEYLLAVPGHLEEAAALAQTGALPAFDAAAVAPGSQALVFGDTPLFHLLSGLGAYRVPGHEIMHYPVLLAGWLGLFFTALNLLPVGQLDGGHVVYALFGPAVHRVVARVTTILLLLSGGVGLVTTPGAGWTWWLALGLLYALAFARLFDGVWSLVASAVGGALALTALVVFATPGLAAAVGYTGWLVWIGLILLVVRVDHPPVQVREPLTPARKALGYLCLVIFALCFSIQPIQFVMG</sequence>
<dbReference type="RefSeq" id="WP_311663714.1">
    <property type="nucleotide sequence ID" value="NZ_JAVRHT010000021.1"/>
</dbReference>
<dbReference type="Proteomes" id="UP001267426">
    <property type="component" value="Unassembled WGS sequence"/>
</dbReference>
<keyword evidence="8 11" id="KW-1133">Transmembrane helix</keyword>
<evidence type="ECO:0000256" key="3">
    <source>
        <dbReference type="ARBA" id="ARBA00007931"/>
    </source>
</evidence>
<comment type="cofactor">
    <cofactor evidence="1">
        <name>Zn(2+)</name>
        <dbReference type="ChEBI" id="CHEBI:29105"/>
    </cofactor>
</comment>
<feature type="transmembrane region" description="Helical" evidence="11">
    <location>
        <begin position="159"/>
        <end position="185"/>
    </location>
</feature>
<dbReference type="PANTHER" id="PTHR31412">
    <property type="entry name" value="ZINC METALLOPROTEASE EGY1"/>
    <property type="match status" value="1"/>
</dbReference>
<comment type="caution">
    <text evidence="13">The sequence shown here is derived from an EMBL/GenBank/DDBJ whole genome shotgun (WGS) entry which is preliminary data.</text>
</comment>
<feature type="transmembrane region" description="Helical" evidence="11">
    <location>
        <begin position="42"/>
        <end position="64"/>
    </location>
</feature>
<dbReference type="GO" id="GO:0006508">
    <property type="term" value="P:proteolysis"/>
    <property type="evidence" value="ECO:0007669"/>
    <property type="project" value="UniProtKB-KW"/>
</dbReference>
<evidence type="ECO:0000256" key="9">
    <source>
        <dbReference type="ARBA" id="ARBA00023136"/>
    </source>
</evidence>
<keyword evidence="5 11" id="KW-0812">Transmembrane</keyword>
<dbReference type="CDD" id="cd06160">
    <property type="entry name" value="S2P-M50_like_2"/>
    <property type="match status" value="1"/>
</dbReference>
<evidence type="ECO:0000256" key="4">
    <source>
        <dbReference type="ARBA" id="ARBA00022670"/>
    </source>
</evidence>
<feature type="domain" description="Peptidase M50" evidence="12">
    <location>
        <begin position="100"/>
        <end position="300"/>
    </location>
</feature>
<feature type="transmembrane region" description="Helical" evidence="11">
    <location>
        <begin position="403"/>
        <end position="424"/>
    </location>
</feature>
<evidence type="ECO:0000313" key="13">
    <source>
        <dbReference type="EMBL" id="MDT0632107.1"/>
    </source>
</evidence>
<dbReference type="InterPro" id="IPR044838">
    <property type="entry name" value="EGY1-like"/>
</dbReference>
<feature type="compositionally biased region" description="Basic and acidic residues" evidence="10">
    <location>
        <begin position="1"/>
        <end position="22"/>
    </location>
</feature>
<feature type="transmembrane region" description="Helical" evidence="11">
    <location>
        <begin position="130"/>
        <end position="147"/>
    </location>
</feature>